<feature type="repeat" description="WD" evidence="5">
    <location>
        <begin position="177"/>
        <end position="217"/>
    </location>
</feature>
<keyword evidence="2 5" id="KW-0853">WD repeat</keyword>
<dbReference type="PIRSF" id="PIRSF002394">
    <property type="entry name" value="GN-bd_beta"/>
    <property type="match status" value="1"/>
</dbReference>
<keyword evidence="4" id="KW-0807">Transducer</keyword>
<dbReference type="PROSITE" id="PS50082">
    <property type="entry name" value="WD_REPEATS_2"/>
    <property type="match status" value="6"/>
</dbReference>
<evidence type="ECO:0000256" key="1">
    <source>
        <dbReference type="ARBA" id="ARBA00009768"/>
    </source>
</evidence>
<evidence type="ECO:0000256" key="2">
    <source>
        <dbReference type="ARBA" id="ARBA00022574"/>
    </source>
</evidence>
<dbReference type="InterPro" id="IPR016346">
    <property type="entry name" value="G-protein_beta_1-5"/>
</dbReference>
<dbReference type="InterPro" id="IPR001632">
    <property type="entry name" value="WD40_G-protein_beta-like"/>
</dbReference>
<dbReference type="SMART" id="SM00320">
    <property type="entry name" value="WD40"/>
    <property type="match status" value="7"/>
</dbReference>
<accession>A0A068SD69</accession>
<gene>
    <name evidence="7" type="ORF">LCOR_10582.1</name>
</gene>
<feature type="repeat" description="WD" evidence="5">
    <location>
        <begin position="348"/>
        <end position="380"/>
    </location>
</feature>
<dbReference type="InterPro" id="IPR020472">
    <property type="entry name" value="WD40_PAC1"/>
</dbReference>
<keyword evidence="6" id="KW-0175">Coiled coil</keyword>
<keyword evidence="3" id="KW-0677">Repeat</keyword>
<dbReference type="GO" id="GO:0007165">
    <property type="term" value="P:signal transduction"/>
    <property type="evidence" value="ECO:0007669"/>
    <property type="project" value="UniProtKB-KW"/>
</dbReference>
<evidence type="ECO:0000313" key="8">
    <source>
        <dbReference type="Proteomes" id="UP000027586"/>
    </source>
</evidence>
<keyword evidence="8" id="KW-1185">Reference proteome</keyword>
<evidence type="ECO:0000256" key="5">
    <source>
        <dbReference type="PROSITE-ProRule" id="PRU00221"/>
    </source>
</evidence>
<comment type="similarity">
    <text evidence="1">Belongs to the WD repeat G protein beta family.</text>
</comment>
<proteinExistence type="inferred from homology"/>
<dbReference type="PRINTS" id="PR00319">
    <property type="entry name" value="GPROTEINB"/>
</dbReference>
<evidence type="ECO:0000256" key="4">
    <source>
        <dbReference type="ARBA" id="ARBA00023224"/>
    </source>
</evidence>
<dbReference type="OrthoDB" id="10255630at2759"/>
<protein>
    <submittedName>
        <fullName evidence="7">Guanine nucleotide-binding protein subunit beta</fullName>
    </submittedName>
</protein>
<evidence type="ECO:0000256" key="3">
    <source>
        <dbReference type="ARBA" id="ARBA00022737"/>
    </source>
</evidence>
<dbReference type="PRINTS" id="PR00320">
    <property type="entry name" value="GPROTEINBRPT"/>
</dbReference>
<dbReference type="CDD" id="cd00200">
    <property type="entry name" value="WD40"/>
    <property type="match status" value="1"/>
</dbReference>
<name>A0A068SD69_9FUNG</name>
<feature type="repeat" description="WD" evidence="5">
    <location>
        <begin position="313"/>
        <end position="347"/>
    </location>
</feature>
<feature type="repeat" description="WD" evidence="5">
    <location>
        <begin position="218"/>
        <end position="260"/>
    </location>
</feature>
<dbReference type="AlphaFoldDB" id="A0A068SD69"/>
<evidence type="ECO:0000313" key="7">
    <source>
        <dbReference type="EMBL" id="CDH59777.1"/>
    </source>
</evidence>
<dbReference type="Pfam" id="PF25391">
    <property type="entry name" value="WD40_Gbeta"/>
    <property type="match status" value="1"/>
</dbReference>
<dbReference type="Proteomes" id="UP000027586">
    <property type="component" value="Unassembled WGS sequence"/>
</dbReference>
<dbReference type="InterPro" id="IPR001680">
    <property type="entry name" value="WD40_rpt"/>
</dbReference>
<dbReference type="STRING" id="1263082.A0A068SD69"/>
<dbReference type="PANTHER" id="PTHR19850">
    <property type="entry name" value="GUANINE NUCLEOTIDE-BINDING PROTEIN BETA G PROTEIN BETA"/>
    <property type="match status" value="1"/>
</dbReference>
<comment type="caution">
    <text evidence="7">The sequence shown here is derived from an EMBL/GenBank/DDBJ whole genome shotgun (WGS) entry which is preliminary data.</text>
</comment>
<dbReference type="PROSITE" id="PS50294">
    <property type="entry name" value="WD_REPEATS_REGION"/>
    <property type="match status" value="5"/>
</dbReference>
<feature type="repeat" description="WD" evidence="5">
    <location>
        <begin position="262"/>
        <end position="303"/>
    </location>
</feature>
<dbReference type="SUPFAM" id="SSF50978">
    <property type="entry name" value="WD40 repeat-like"/>
    <property type="match status" value="1"/>
</dbReference>
<evidence type="ECO:0000256" key="6">
    <source>
        <dbReference type="SAM" id="Coils"/>
    </source>
</evidence>
<feature type="repeat" description="WD" evidence="5">
    <location>
        <begin position="91"/>
        <end position="132"/>
    </location>
</feature>
<dbReference type="Gene3D" id="2.130.10.10">
    <property type="entry name" value="YVTN repeat-like/Quinoprotein amine dehydrogenase"/>
    <property type="match status" value="1"/>
</dbReference>
<dbReference type="EMBL" id="CBTN010000075">
    <property type="protein sequence ID" value="CDH59777.1"/>
    <property type="molecule type" value="Genomic_DNA"/>
</dbReference>
<dbReference type="InterPro" id="IPR015943">
    <property type="entry name" value="WD40/YVTN_repeat-like_dom_sf"/>
</dbReference>
<dbReference type="InterPro" id="IPR019775">
    <property type="entry name" value="WD40_repeat_CS"/>
</dbReference>
<dbReference type="VEuPathDB" id="FungiDB:LCOR_10582.1"/>
<organism evidence="7 8">
    <name type="scientific">Lichtheimia corymbifera JMRC:FSU:9682</name>
    <dbReference type="NCBI Taxonomy" id="1263082"/>
    <lineage>
        <taxon>Eukaryota</taxon>
        <taxon>Fungi</taxon>
        <taxon>Fungi incertae sedis</taxon>
        <taxon>Mucoromycota</taxon>
        <taxon>Mucoromycotina</taxon>
        <taxon>Mucoromycetes</taxon>
        <taxon>Mucorales</taxon>
        <taxon>Lichtheimiaceae</taxon>
        <taxon>Lichtheimia</taxon>
    </lineage>
</organism>
<reference evidence="7" key="1">
    <citation type="submission" date="2013-08" db="EMBL/GenBank/DDBJ databases">
        <title>Gene expansion shapes genome architecture in the human pathogen Lichtheimia corymbifera: an evolutionary genomics analysis in the ancient terrestrial Mucorales (Mucoromycotina).</title>
        <authorList>
            <person name="Schwartze V.U."/>
            <person name="Winter S."/>
            <person name="Shelest E."/>
            <person name="Marcet-Houben M."/>
            <person name="Horn F."/>
            <person name="Wehner S."/>
            <person name="Hoffmann K."/>
            <person name="Riege K."/>
            <person name="Sammeth M."/>
            <person name="Nowrousian M."/>
            <person name="Valiante V."/>
            <person name="Linde J."/>
            <person name="Jacobsen I.D."/>
            <person name="Marz M."/>
            <person name="Brakhage A.A."/>
            <person name="Gabaldon T."/>
            <person name="Bocker S."/>
            <person name="Voigt K."/>
        </authorList>
    </citation>
    <scope>NUCLEOTIDE SEQUENCE [LARGE SCALE GENOMIC DNA]</scope>
    <source>
        <strain evidence="7">FSU 9682</strain>
    </source>
</reference>
<dbReference type="InterPro" id="IPR036322">
    <property type="entry name" value="WD40_repeat_dom_sf"/>
</dbReference>
<dbReference type="PROSITE" id="PS00678">
    <property type="entry name" value="WD_REPEATS_1"/>
    <property type="match status" value="2"/>
</dbReference>
<sequence>MCLKRGSGNELSFAAPSEKRCEFVLFAVSNRMQEHESDIAERIAAARREAEALKDRIKLRKEALADATLQGMAKEVVENLPRCNMKAKRTLRGHLAKVYAVGWSSDRRHIVSAAQDGKLIMWDAYSGHKTNAIVLRSSWVMACTYSPSSDLVASGGLDNVCSVYHARDRDARPIRELAGHTGFLSCCSFVDDRHLITASGDKTLMLWDVDAGVCLEEYKDHSSGVMSVSIHPSNNQMFVSGSCDATAKVWDRRTPKRSIQTFVGHEGDINVVQFFPGGDAFATGSDDATCALYDIRADAQLASFQDGSIKEGITSVDFSVSGRLLFSGCNDFNCHVWDILKGERIGILNGHENRISCLKVAPDGMALCTGSWDATMRIWA</sequence>
<feature type="coiled-coil region" evidence="6">
    <location>
        <begin position="36"/>
        <end position="67"/>
    </location>
</feature>